<comment type="caution">
    <text evidence="7">The sequence shown here is derived from an EMBL/GenBank/DDBJ whole genome shotgun (WGS) entry which is preliminary data.</text>
</comment>
<dbReference type="InterPro" id="IPR027417">
    <property type="entry name" value="P-loop_NTPase"/>
</dbReference>
<dbReference type="SUPFAM" id="SSF52540">
    <property type="entry name" value="P-loop containing nucleoside triphosphate hydrolases"/>
    <property type="match status" value="2"/>
</dbReference>
<dbReference type="GO" id="GO:0003677">
    <property type="term" value="F:DNA binding"/>
    <property type="evidence" value="ECO:0007669"/>
    <property type="project" value="InterPro"/>
</dbReference>
<dbReference type="CDD" id="cd17926">
    <property type="entry name" value="DEXHc_RE"/>
    <property type="match status" value="1"/>
</dbReference>
<protein>
    <recommendedName>
        <fullName evidence="8">Helicase ATP-binding domain-containing protein</fullName>
    </recommendedName>
</protein>
<proteinExistence type="predicted"/>
<dbReference type="EMBL" id="LAZR01000179">
    <property type="protein sequence ID" value="KKN83799.1"/>
    <property type="molecule type" value="Genomic_DNA"/>
</dbReference>
<dbReference type="InterPro" id="IPR001650">
    <property type="entry name" value="Helicase_C-like"/>
</dbReference>
<evidence type="ECO:0008006" key="8">
    <source>
        <dbReference type="Google" id="ProtNLM"/>
    </source>
</evidence>
<dbReference type="PROSITE" id="PS51192">
    <property type="entry name" value="HELICASE_ATP_BIND_1"/>
    <property type="match status" value="1"/>
</dbReference>
<evidence type="ECO:0000256" key="1">
    <source>
        <dbReference type="ARBA" id="ARBA00022741"/>
    </source>
</evidence>
<dbReference type="GO" id="GO:0005524">
    <property type="term" value="F:ATP binding"/>
    <property type="evidence" value="ECO:0007669"/>
    <property type="project" value="UniProtKB-KW"/>
</dbReference>
<dbReference type="GO" id="GO:0004386">
    <property type="term" value="F:helicase activity"/>
    <property type="evidence" value="ECO:0007669"/>
    <property type="project" value="UniProtKB-KW"/>
</dbReference>
<dbReference type="Gene3D" id="3.30.780.20">
    <property type="match status" value="1"/>
</dbReference>
<dbReference type="Pfam" id="PF04851">
    <property type="entry name" value="ResIII"/>
    <property type="match status" value="1"/>
</dbReference>
<sequence length="469" mass="52580">MSNNTILMTNTWAELQGPALWTAKEVLKYRAKGYNFSRAFKLGVWDGWTRIINAKGQFAAGLVPWLVERLEKEGISIEVIDQRPEPLPVSPLLAGLPATDNSKLRSYQWDACNAGLEKQRGLVHQPTGAGKTEVMIELTKSIGRPALILVHRKDLMHQTVERFRQVLGVDSDVVGIIGDGMWEPRVITVATFQTLYLRVKEKIPEVLRWLREDIGHVAVDEAHHLPAKSFEKVMAQLWAARWRLGYSATPDKEGDVETFFKVSSWLGPTIHRVFAKELTDEGYLAPTDVFLIKIPGKPARYQTWQEAVAKGIVDNSIRNRMIVELAQSLPKPVVILVERLQHGEKLARALGTAFIAGNSPTGTRKRAWEAIRQGKQDILITSKIADEGLDIPQIKCLILAGGGKAPHVTIQRVGRGMRVADGKDRLFVFDFLDTGTYLGTHARKRRQTYADQPAYEVVETNFQELEVAL</sequence>
<evidence type="ECO:0000256" key="4">
    <source>
        <dbReference type="ARBA" id="ARBA00022840"/>
    </source>
</evidence>
<feature type="domain" description="Helicase ATP-binding" evidence="5">
    <location>
        <begin position="112"/>
        <end position="268"/>
    </location>
</feature>
<keyword evidence="4" id="KW-0067">ATP-binding</keyword>
<dbReference type="PANTHER" id="PTHR11274">
    <property type="entry name" value="RAD25/XP-B DNA REPAIR HELICASE"/>
    <property type="match status" value="1"/>
</dbReference>
<gene>
    <name evidence="7" type="ORF">LCGC14_0294520</name>
</gene>
<evidence type="ECO:0000256" key="2">
    <source>
        <dbReference type="ARBA" id="ARBA00022801"/>
    </source>
</evidence>
<dbReference type="Gene3D" id="3.40.50.300">
    <property type="entry name" value="P-loop containing nucleotide triphosphate hydrolases"/>
    <property type="match status" value="2"/>
</dbReference>
<evidence type="ECO:0000259" key="5">
    <source>
        <dbReference type="PROSITE" id="PS51192"/>
    </source>
</evidence>
<evidence type="ECO:0000313" key="7">
    <source>
        <dbReference type="EMBL" id="KKN83799.1"/>
    </source>
</evidence>
<reference evidence="7" key="1">
    <citation type="journal article" date="2015" name="Nature">
        <title>Complex archaea that bridge the gap between prokaryotes and eukaryotes.</title>
        <authorList>
            <person name="Spang A."/>
            <person name="Saw J.H."/>
            <person name="Jorgensen S.L."/>
            <person name="Zaremba-Niedzwiedzka K."/>
            <person name="Martijn J."/>
            <person name="Lind A.E."/>
            <person name="van Eijk R."/>
            <person name="Schleper C."/>
            <person name="Guy L."/>
            <person name="Ettema T.J."/>
        </authorList>
    </citation>
    <scope>NUCLEOTIDE SEQUENCE</scope>
</reference>
<dbReference type="AlphaFoldDB" id="A0A0F9TWZ1"/>
<dbReference type="Pfam" id="PF00271">
    <property type="entry name" value="Helicase_C"/>
    <property type="match status" value="1"/>
</dbReference>
<dbReference type="SMART" id="SM00490">
    <property type="entry name" value="HELICc"/>
    <property type="match status" value="1"/>
</dbReference>
<evidence type="ECO:0000256" key="3">
    <source>
        <dbReference type="ARBA" id="ARBA00022806"/>
    </source>
</evidence>
<dbReference type="InterPro" id="IPR014001">
    <property type="entry name" value="Helicase_ATP-bd"/>
</dbReference>
<dbReference type="InterPro" id="IPR006935">
    <property type="entry name" value="Helicase/UvrB_N"/>
</dbReference>
<dbReference type="InterPro" id="IPR049430">
    <property type="entry name" value="UvsW_N_sf"/>
</dbReference>
<organism evidence="7">
    <name type="scientific">marine sediment metagenome</name>
    <dbReference type="NCBI Taxonomy" id="412755"/>
    <lineage>
        <taxon>unclassified sequences</taxon>
        <taxon>metagenomes</taxon>
        <taxon>ecological metagenomes</taxon>
    </lineage>
</organism>
<evidence type="ECO:0000259" key="6">
    <source>
        <dbReference type="PROSITE" id="PS51194"/>
    </source>
</evidence>
<accession>A0A0F9TWZ1</accession>
<feature type="domain" description="Helicase C-terminal" evidence="6">
    <location>
        <begin position="321"/>
        <end position="469"/>
    </location>
</feature>
<dbReference type="SMART" id="SM00487">
    <property type="entry name" value="DEXDc"/>
    <property type="match status" value="1"/>
</dbReference>
<name>A0A0F9TWZ1_9ZZZZ</name>
<dbReference type="InterPro" id="IPR050615">
    <property type="entry name" value="ATP-dep_DNA_Helicase"/>
</dbReference>
<keyword evidence="3" id="KW-0347">Helicase</keyword>
<keyword evidence="2" id="KW-0378">Hydrolase</keyword>
<keyword evidence="1" id="KW-0547">Nucleotide-binding</keyword>
<dbReference type="PROSITE" id="PS51194">
    <property type="entry name" value="HELICASE_CTER"/>
    <property type="match status" value="1"/>
</dbReference>
<dbReference type="PANTHER" id="PTHR11274:SF0">
    <property type="entry name" value="GENERAL TRANSCRIPTION AND DNA REPAIR FACTOR IIH HELICASE SUBUNIT XPB"/>
    <property type="match status" value="1"/>
</dbReference>
<dbReference type="GO" id="GO:0016787">
    <property type="term" value="F:hydrolase activity"/>
    <property type="evidence" value="ECO:0007669"/>
    <property type="project" value="UniProtKB-KW"/>
</dbReference>